<dbReference type="EMBL" id="NMUH01003460">
    <property type="protein sequence ID" value="MQM05686.1"/>
    <property type="molecule type" value="Genomic_DNA"/>
</dbReference>
<dbReference type="Proteomes" id="UP000652761">
    <property type="component" value="Unassembled WGS sequence"/>
</dbReference>
<feature type="compositionally biased region" description="Polar residues" evidence="1">
    <location>
        <begin position="114"/>
        <end position="123"/>
    </location>
</feature>
<proteinExistence type="predicted"/>
<comment type="caution">
    <text evidence="2">The sequence shown here is derived from an EMBL/GenBank/DDBJ whole genome shotgun (WGS) entry which is preliminary data.</text>
</comment>
<sequence length="232" mass="26622">MALSRYAPYVVTNNAMMVEYFIRGLRPELQDTVIPLMCALVEEAAQRVVILERTVQASNHWVLARARHLREECLHRALENGETRQRRYLEAEEVASSKDFSKGEVISRRRRNPSKAQQGSPQNLDVLLIQEEAIMVEGHHSSSGSSLQLSEVEVLLTREEEDEDGLGGWTVRNSSPNKPLSGPLRTRHNQTSRFLHERDHLPRRDLAPLLRERHCMRSTWRMQGRRGLNASA</sequence>
<accession>A0A843WCZ6</accession>
<gene>
    <name evidence="2" type="ORF">Taro_038497</name>
</gene>
<organism evidence="2 3">
    <name type="scientific">Colocasia esculenta</name>
    <name type="common">Wild taro</name>
    <name type="synonym">Arum esculentum</name>
    <dbReference type="NCBI Taxonomy" id="4460"/>
    <lineage>
        <taxon>Eukaryota</taxon>
        <taxon>Viridiplantae</taxon>
        <taxon>Streptophyta</taxon>
        <taxon>Embryophyta</taxon>
        <taxon>Tracheophyta</taxon>
        <taxon>Spermatophyta</taxon>
        <taxon>Magnoliopsida</taxon>
        <taxon>Liliopsida</taxon>
        <taxon>Araceae</taxon>
        <taxon>Aroideae</taxon>
        <taxon>Colocasieae</taxon>
        <taxon>Colocasia</taxon>
    </lineage>
</organism>
<evidence type="ECO:0000256" key="1">
    <source>
        <dbReference type="SAM" id="MobiDB-lite"/>
    </source>
</evidence>
<protein>
    <submittedName>
        <fullName evidence="2">Uncharacterized protein</fullName>
    </submittedName>
</protein>
<feature type="non-terminal residue" evidence="2">
    <location>
        <position position="1"/>
    </location>
</feature>
<dbReference type="AlphaFoldDB" id="A0A843WCZ6"/>
<keyword evidence="3" id="KW-1185">Reference proteome</keyword>
<feature type="region of interest" description="Disordered" evidence="1">
    <location>
        <begin position="165"/>
        <end position="187"/>
    </location>
</feature>
<feature type="region of interest" description="Disordered" evidence="1">
    <location>
        <begin position="100"/>
        <end position="123"/>
    </location>
</feature>
<reference evidence="2" key="1">
    <citation type="submission" date="2017-07" db="EMBL/GenBank/DDBJ databases">
        <title>Taro Niue Genome Assembly and Annotation.</title>
        <authorList>
            <person name="Atibalentja N."/>
            <person name="Keating K."/>
            <person name="Fields C.J."/>
        </authorList>
    </citation>
    <scope>NUCLEOTIDE SEQUENCE</scope>
    <source>
        <strain evidence="2">Niue_2</strain>
        <tissue evidence="2">Leaf</tissue>
    </source>
</reference>
<evidence type="ECO:0000313" key="3">
    <source>
        <dbReference type="Proteomes" id="UP000652761"/>
    </source>
</evidence>
<name>A0A843WCZ6_COLES</name>
<evidence type="ECO:0000313" key="2">
    <source>
        <dbReference type="EMBL" id="MQM05686.1"/>
    </source>
</evidence>